<keyword evidence="4 7" id="KW-0812">Transmembrane</keyword>
<evidence type="ECO:0000313" key="8">
    <source>
        <dbReference type="EMBL" id="QDU22261.1"/>
    </source>
</evidence>
<dbReference type="GO" id="GO:0005886">
    <property type="term" value="C:plasma membrane"/>
    <property type="evidence" value="ECO:0007669"/>
    <property type="project" value="UniProtKB-SubCell"/>
</dbReference>
<feature type="transmembrane region" description="Helical" evidence="7">
    <location>
        <begin position="12"/>
        <end position="34"/>
    </location>
</feature>
<feature type="transmembrane region" description="Helical" evidence="7">
    <location>
        <begin position="150"/>
        <end position="173"/>
    </location>
</feature>
<dbReference type="KEGG" id="uli:ETAA1_42380"/>
<sequence>MVDHTAGGRAVPARLAAMMLLFYFGLGAWVPTLSTYLMSAPPRGGLNFTTQEVGWLYSSFAFGGMLAPLVIGLLTDRLFRAELVLGVSSLVCAGLLFAAATWCDENAPKAAAAYQAAAAREGPAPTPEQLDRVNDDADVRRAAAVTFGPLFGLMLTYCVFMQLAMTLTTVIGLRNLADPSHQFAGVRLYGTVGWILAGLAVGQFFRAVSSDVLYLAAAGSALVGAYAFTLPRTPPLGGGRSVADLFGLRALVLFRDRSFVVFVLVAFVTTAMNQFYVVYGHRYLTDHGVPNPVQMMTVAQVIEVGCMFCLPLLRPRDRMKGLMLVGLGGYALRGWVMAAGWTPAVVAVGVPMHGMGYTFFLLVASTYLDREAPPHLRASAQGIITFVSGGVGVWAGNAFAAAVVDRYRVGSAIDWHAVWLFPLVVCTAVVLAFALLFYPPPARDPQMEDASPDADDIDPTSR</sequence>
<comment type="subcellular location">
    <subcellularLocation>
        <location evidence="1">Cell membrane</location>
        <topology evidence="1">Multi-pass membrane protein</topology>
    </subcellularLocation>
</comment>
<dbReference type="GO" id="GO:0015213">
    <property type="term" value="F:uridine transmembrane transporter activity"/>
    <property type="evidence" value="ECO:0007669"/>
    <property type="project" value="TreeGrafter"/>
</dbReference>
<feature type="transmembrane region" description="Helical" evidence="7">
    <location>
        <begin position="291"/>
        <end position="310"/>
    </location>
</feature>
<gene>
    <name evidence="8" type="primary">yegT_1</name>
    <name evidence="8" type="ORF">ETAA1_42380</name>
</gene>
<evidence type="ECO:0000313" key="9">
    <source>
        <dbReference type="Proteomes" id="UP000319576"/>
    </source>
</evidence>
<evidence type="ECO:0000256" key="6">
    <source>
        <dbReference type="ARBA" id="ARBA00023136"/>
    </source>
</evidence>
<dbReference type="Gene3D" id="1.20.1250.20">
    <property type="entry name" value="MFS general substrate transporter like domains"/>
    <property type="match status" value="2"/>
</dbReference>
<keyword evidence="3" id="KW-1003">Cell membrane</keyword>
<evidence type="ECO:0000256" key="7">
    <source>
        <dbReference type="SAM" id="Phobius"/>
    </source>
</evidence>
<reference evidence="8 9" key="1">
    <citation type="submission" date="2019-02" db="EMBL/GenBank/DDBJ databases">
        <title>Deep-cultivation of Planctomycetes and their phenomic and genomic characterization uncovers novel biology.</title>
        <authorList>
            <person name="Wiegand S."/>
            <person name="Jogler M."/>
            <person name="Boedeker C."/>
            <person name="Pinto D."/>
            <person name="Vollmers J."/>
            <person name="Rivas-Marin E."/>
            <person name="Kohn T."/>
            <person name="Peeters S.H."/>
            <person name="Heuer A."/>
            <person name="Rast P."/>
            <person name="Oberbeckmann S."/>
            <person name="Bunk B."/>
            <person name="Jeske O."/>
            <person name="Meyerdierks A."/>
            <person name="Storesund J.E."/>
            <person name="Kallscheuer N."/>
            <person name="Luecker S."/>
            <person name="Lage O.M."/>
            <person name="Pohl T."/>
            <person name="Merkel B.J."/>
            <person name="Hornburger P."/>
            <person name="Mueller R.-W."/>
            <person name="Bruemmer F."/>
            <person name="Labrenz M."/>
            <person name="Spormann A.M."/>
            <person name="Op den Camp H."/>
            <person name="Overmann J."/>
            <person name="Amann R."/>
            <person name="Jetten M.S.M."/>
            <person name="Mascher T."/>
            <person name="Medema M.H."/>
            <person name="Devos D.P."/>
            <person name="Kaster A.-K."/>
            <person name="Ovreas L."/>
            <person name="Rohde M."/>
            <person name="Galperin M.Y."/>
            <person name="Jogler C."/>
        </authorList>
    </citation>
    <scope>NUCLEOTIDE SEQUENCE [LARGE SCALE GENOMIC DNA]</scope>
    <source>
        <strain evidence="8 9">ETA_A1</strain>
    </source>
</reference>
<keyword evidence="6 7" id="KW-0472">Membrane</keyword>
<dbReference type="Pfam" id="PF03825">
    <property type="entry name" value="Nuc_H_symport"/>
    <property type="match status" value="2"/>
</dbReference>
<dbReference type="PANTHER" id="PTHR23522:SF4">
    <property type="entry name" value="NUCLEOSIDE PERMEASE NUPG-RELATED"/>
    <property type="match status" value="1"/>
</dbReference>
<evidence type="ECO:0000256" key="5">
    <source>
        <dbReference type="ARBA" id="ARBA00022989"/>
    </source>
</evidence>
<dbReference type="InterPro" id="IPR004740">
    <property type="entry name" value="Nuc_H_symport"/>
</dbReference>
<keyword evidence="9" id="KW-1185">Reference proteome</keyword>
<feature type="transmembrane region" description="Helical" evidence="7">
    <location>
        <begin position="83"/>
        <end position="102"/>
    </location>
</feature>
<feature type="transmembrane region" description="Helical" evidence="7">
    <location>
        <begin position="185"/>
        <end position="206"/>
    </location>
</feature>
<feature type="transmembrane region" description="Helical" evidence="7">
    <location>
        <begin position="54"/>
        <end position="74"/>
    </location>
</feature>
<dbReference type="GO" id="GO:0015212">
    <property type="term" value="F:cytidine transmembrane transporter activity"/>
    <property type="evidence" value="ECO:0007669"/>
    <property type="project" value="TreeGrafter"/>
</dbReference>
<dbReference type="RefSeq" id="WP_145241853.1">
    <property type="nucleotide sequence ID" value="NZ_CP036273.1"/>
</dbReference>
<protein>
    <submittedName>
        <fullName evidence="8">Nucleoside transporter YegT</fullName>
    </submittedName>
</protein>
<proteinExistence type="predicted"/>
<feature type="transmembrane region" description="Helical" evidence="7">
    <location>
        <begin position="259"/>
        <end position="279"/>
    </location>
</feature>
<keyword evidence="2" id="KW-0813">Transport</keyword>
<feature type="transmembrane region" description="Helical" evidence="7">
    <location>
        <begin position="416"/>
        <end position="438"/>
    </location>
</feature>
<dbReference type="OrthoDB" id="9783013at2"/>
<evidence type="ECO:0000256" key="3">
    <source>
        <dbReference type="ARBA" id="ARBA00022475"/>
    </source>
</evidence>
<dbReference type="PANTHER" id="PTHR23522">
    <property type="entry name" value="BLL5896 PROTEIN"/>
    <property type="match status" value="1"/>
</dbReference>
<feature type="transmembrane region" description="Helical" evidence="7">
    <location>
        <begin position="212"/>
        <end position="230"/>
    </location>
</feature>
<dbReference type="EMBL" id="CP036273">
    <property type="protein sequence ID" value="QDU22261.1"/>
    <property type="molecule type" value="Genomic_DNA"/>
</dbReference>
<name>A0A517XXP7_9BACT</name>
<dbReference type="AlphaFoldDB" id="A0A517XXP7"/>
<accession>A0A517XXP7</accession>
<feature type="transmembrane region" description="Helical" evidence="7">
    <location>
        <begin position="380"/>
        <end position="404"/>
    </location>
</feature>
<dbReference type="InterPro" id="IPR036259">
    <property type="entry name" value="MFS_trans_sf"/>
</dbReference>
<dbReference type="Proteomes" id="UP000319576">
    <property type="component" value="Chromosome"/>
</dbReference>
<evidence type="ECO:0000256" key="2">
    <source>
        <dbReference type="ARBA" id="ARBA00022448"/>
    </source>
</evidence>
<evidence type="ECO:0000256" key="4">
    <source>
        <dbReference type="ARBA" id="ARBA00022692"/>
    </source>
</evidence>
<keyword evidence="5 7" id="KW-1133">Transmembrane helix</keyword>
<evidence type="ECO:0000256" key="1">
    <source>
        <dbReference type="ARBA" id="ARBA00004651"/>
    </source>
</evidence>
<dbReference type="SUPFAM" id="SSF103473">
    <property type="entry name" value="MFS general substrate transporter"/>
    <property type="match status" value="1"/>
</dbReference>
<organism evidence="8 9">
    <name type="scientific">Urbifossiella limnaea</name>
    <dbReference type="NCBI Taxonomy" id="2528023"/>
    <lineage>
        <taxon>Bacteria</taxon>
        <taxon>Pseudomonadati</taxon>
        <taxon>Planctomycetota</taxon>
        <taxon>Planctomycetia</taxon>
        <taxon>Gemmatales</taxon>
        <taxon>Gemmataceae</taxon>
        <taxon>Urbifossiella</taxon>
    </lineage>
</organism>
<feature type="transmembrane region" description="Helical" evidence="7">
    <location>
        <begin position="347"/>
        <end position="368"/>
    </location>
</feature>